<dbReference type="AlphaFoldDB" id="A0A0A7LDG4"/>
<dbReference type="Pfam" id="PF00832">
    <property type="entry name" value="Ribosomal_L39"/>
    <property type="match status" value="1"/>
</dbReference>
<dbReference type="OrthoDB" id="65887at2157"/>
<dbReference type="KEGG" id="mear:Mpt1_c04750"/>
<name>A0A0A7LDG4_9ARCH</name>
<evidence type="ECO:0000313" key="8">
    <source>
        <dbReference type="Proteomes" id="UP000030787"/>
    </source>
</evidence>
<dbReference type="GeneID" id="24818144"/>
<accession>A0A0A7LDG4</accession>
<organism evidence="7 8">
    <name type="scientific">Candidatus Methanoplasma termitum</name>
    <dbReference type="NCBI Taxonomy" id="1577791"/>
    <lineage>
        <taxon>Archaea</taxon>
        <taxon>Methanobacteriati</taxon>
        <taxon>Thermoplasmatota</taxon>
        <taxon>Thermoplasmata</taxon>
        <taxon>Methanomassiliicoccales</taxon>
        <taxon>Methanomassiliicoccaceae</taxon>
        <taxon>Candidatus Methanoplasma</taxon>
    </lineage>
</organism>
<dbReference type="Proteomes" id="UP000030787">
    <property type="component" value="Chromosome"/>
</dbReference>
<dbReference type="GO" id="GO:0003735">
    <property type="term" value="F:structural constituent of ribosome"/>
    <property type="evidence" value="ECO:0007669"/>
    <property type="project" value="InterPro"/>
</dbReference>
<evidence type="ECO:0000256" key="3">
    <source>
        <dbReference type="ARBA" id="ARBA00023274"/>
    </source>
</evidence>
<dbReference type="HOGENOM" id="CLU_181948_4_0_2"/>
<dbReference type="GO" id="GO:1990904">
    <property type="term" value="C:ribonucleoprotein complex"/>
    <property type="evidence" value="ECO:0007669"/>
    <property type="project" value="UniProtKB-KW"/>
</dbReference>
<keyword evidence="8" id="KW-1185">Reference proteome</keyword>
<dbReference type="EMBL" id="CP010070">
    <property type="protein sequence ID" value="AIZ56367.1"/>
    <property type="molecule type" value="Genomic_DNA"/>
</dbReference>
<dbReference type="SUPFAM" id="SSF48662">
    <property type="entry name" value="Ribosomal protein L39e"/>
    <property type="match status" value="1"/>
</dbReference>
<evidence type="ECO:0000256" key="4">
    <source>
        <dbReference type="ARBA" id="ARBA00035234"/>
    </source>
</evidence>
<dbReference type="STRING" id="1577791.Mpt1_c04750"/>
<keyword evidence="2 5" id="KW-0689">Ribosomal protein</keyword>
<dbReference type="RefSeq" id="WP_048111734.1">
    <property type="nucleotide sequence ID" value="NZ_CP010070.1"/>
</dbReference>
<dbReference type="GO" id="GO:0005840">
    <property type="term" value="C:ribosome"/>
    <property type="evidence" value="ECO:0007669"/>
    <property type="project" value="UniProtKB-KW"/>
</dbReference>
<feature type="region of interest" description="Disordered" evidence="6">
    <location>
        <begin position="1"/>
        <end position="22"/>
    </location>
</feature>
<reference evidence="7 8" key="1">
    <citation type="journal article" date="2014" name="Appl. Environ. Microbiol.">
        <title>Comparative Genome Analysis of 'Candidatus Methanoplasma termitum' Indicates a New Mode of Energy Metabolism in the Seventh Order of Methanogens.</title>
        <authorList>
            <person name="Lang K."/>
            <person name="Schuldes J."/>
            <person name="Klingl A."/>
            <person name="Poehlein A."/>
            <person name="Daniel R."/>
            <person name="Brune A."/>
        </authorList>
    </citation>
    <scope>NUCLEOTIDE SEQUENCE [LARGE SCALE GENOMIC DNA]</scope>
    <source>
        <strain evidence="8">Mpt1</strain>
    </source>
</reference>
<dbReference type="NCBIfam" id="NF002316">
    <property type="entry name" value="PRK01242.1"/>
    <property type="match status" value="1"/>
</dbReference>
<evidence type="ECO:0000256" key="5">
    <source>
        <dbReference type="HAMAP-Rule" id="MF_00629"/>
    </source>
</evidence>
<dbReference type="FunFam" id="1.10.1620.10:FF:000001">
    <property type="entry name" value="60S ribosomal protein-like L39"/>
    <property type="match status" value="1"/>
</dbReference>
<dbReference type="GO" id="GO:0006412">
    <property type="term" value="P:translation"/>
    <property type="evidence" value="ECO:0007669"/>
    <property type="project" value="UniProtKB-UniRule"/>
</dbReference>
<proteinExistence type="inferred from homology"/>
<evidence type="ECO:0000256" key="6">
    <source>
        <dbReference type="SAM" id="MobiDB-lite"/>
    </source>
</evidence>
<dbReference type="HAMAP" id="MF_00629">
    <property type="entry name" value="Ribosomal_eL39"/>
    <property type="match status" value="1"/>
</dbReference>
<sequence length="51" mass="6253">MSSTKPAAMKGRLNKKIKQNRRVPAWVMMRTNRQFLRHPKRRSWRMSKLKE</sequence>
<keyword evidence="3 5" id="KW-0687">Ribonucleoprotein</keyword>
<feature type="compositionally biased region" description="Basic residues" evidence="6">
    <location>
        <begin position="12"/>
        <end position="21"/>
    </location>
</feature>
<evidence type="ECO:0000256" key="1">
    <source>
        <dbReference type="ARBA" id="ARBA00009339"/>
    </source>
</evidence>
<evidence type="ECO:0000313" key="7">
    <source>
        <dbReference type="EMBL" id="AIZ56367.1"/>
    </source>
</evidence>
<protein>
    <recommendedName>
        <fullName evidence="4 5">Large ribosomal subunit protein eL39</fullName>
    </recommendedName>
</protein>
<dbReference type="InterPro" id="IPR000077">
    <property type="entry name" value="Ribosomal_eL39"/>
</dbReference>
<gene>
    <name evidence="5" type="primary">rpl39e</name>
    <name evidence="7" type="ORF">Mpt1_c04750</name>
</gene>
<comment type="similarity">
    <text evidence="1 5">Belongs to the eukaryotic ribosomal protein eL39 family.</text>
</comment>
<dbReference type="InterPro" id="IPR023626">
    <property type="entry name" value="Ribosomal_eL39_dom_sf"/>
</dbReference>
<dbReference type="Gene3D" id="1.10.1620.10">
    <property type="entry name" value="Ribosomal protein L39e"/>
    <property type="match status" value="1"/>
</dbReference>
<evidence type="ECO:0000256" key="2">
    <source>
        <dbReference type="ARBA" id="ARBA00022980"/>
    </source>
</evidence>